<protein>
    <recommendedName>
        <fullName evidence="3">RNA-binding protein</fullName>
    </recommendedName>
</protein>
<evidence type="ECO:0008006" key="3">
    <source>
        <dbReference type="Google" id="ProtNLM"/>
    </source>
</evidence>
<dbReference type="InterPro" id="IPR007922">
    <property type="entry name" value="DciA-like"/>
</dbReference>
<dbReference type="AlphaFoldDB" id="A0A1F6TRW2"/>
<organism evidence="1 2">
    <name type="scientific">Candidatus Muproteobacteria bacterium RBG_16_65_34</name>
    <dbReference type="NCBI Taxonomy" id="1817760"/>
    <lineage>
        <taxon>Bacteria</taxon>
        <taxon>Pseudomonadati</taxon>
        <taxon>Pseudomonadota</taxon>
        <taxon>Candidatus Muproteobacteria</taxon>
    </lineage>
</organism>
<reference evidence="1 2" key="1">
    <citation type="journal article" date="2016" name="Nat. Commun.">
        <title>Thousands of microbial genomes shed light on interconnected biogeochemical processes in an aquifer system.</title>
        <authorList>
            <person name="Anantharaman K."/>
            <person name="Brown C.T."/>
            <person name="Hug L.A."/>
            <person name="Sharon I."/>
            <person name="Castelle C.J."/>
            <person name="Probst A.J."/>
            <person name="Thomas B.C."/>
            <person name="Singh A."/>
            <person name="Wilkins M.J."/>
            <person name="Karaoz U."/>
            <person name="Brodie E.L."/>
            <person name="Williams K.H."/>
            <person name="Hubbard S.S."/>
            <person name="Banfield J.F."/>
        </authorList>
    </citation>
    <scope>NUCLEOTIDE SEQUENCE [LARGE SCALE GENOMIC DNA]</scope>
</reference>
<proteinExistence type="predicted"/>
<evidence type="ECO:0000313" key="1">
    <source>
        <dbReference type="EMBL" id="OGI47874.1"/>
    </source>
</evidence>
<name>A0A1F6TRW2_9PROT</name>
<dbReference type="STRING" id="1817760.A2151_03765"/>
<sequence>MSGSKLKKIGLFSGELLRNWGVRLEDAAALQVHWRRLIDEPLSSQISPIRYQEGRLSLRAPTSAWASRVRQRQRELIERLRRDAYFKQLLTLEVRIEPTAPDVAPSAARAPSRRPSRIPAEAVRFIRNVADGISDESLRESLRRLSGVSAPTRGDGHKK</sequence>
<dbReference type="EMBL" id="MFSU01000043">
    <property type="protein sequence ID" value="OGI47874.1"/>
    <property type="molecule type" value="Genomic_DNA"/>
</dbReference>
<dbReference type="Pfam" id="PF05258">
    <property type="entry name" value="DciA"/>
    <property type="match status" value="1"/>
</dbReference>
<accession>A0A1F6TRW2</accession>
<comment type="caution">
    <text evidence="1">The sequence shown here is derived from an EMBL/GenBank/DDBJ whole genome shotgun (WGS) entry which is preliminary data.</text>
</comment>
<evidence type="ECO:0000313" key="2">
    <source>
        <dbReference type="Proteomes" id="UP000178885"/>
    </source>
</evidence>
<dbReference type="Proteomes" id="UP000178885">
    <property type="component" value="Unassembled WGS sequence"/>
</dbReference>
<gene>
    <name evidence="1" type="ORF">A2151_03765</name>
</gene>